<dbReference type="STRING" id="5601.A0A0D2GGG7"/>
<evidence type="ECO:0000313" key="2">
    <source>
        <dbReference type="EMBL" id="KIW71349.1"/>
    </source>
</evidence>
<keyword evidence="3" id="KW-1185">Reference proteome</keyword>
<gene>
    <name evidence="2" type="ORF">PV04_03530</name>
</gene>
<dbReference type="HOGENOM" id="CLU_1323635_0_0_1"/>
<dbReference type="Proteomes" id="UP000054266">
    <property type="component" value="Unassembled WGS sequence"/>
</dbReference>
<accession>A0A0D2GGG7</accession>
<feature type="domain" description="ABM" evidence="1">
    <location>
        <begin position="140"/>
        <end position="235"/>
    </location>
</feature>
<organism evidence="2 3">
    <name type="scientific">Phialophora macrospora</name>
    <dbReference type="NCBI Taxonomy" id="1851006"/>
    <lineage>
        <taxon>Eukaryota</taxon>
        <taxon>Fungi</taxon>
        <taxon>Dikarya</taxon>
        <taxon>Ascomycota</taxon>
        <taxon>Pezizomycotina</taxon>
        <taxon>Eurotiomycetes</taxon>
        <taxon>Chaetothyriomycetidae</taxon>
        <taxon>Chaetothyriales</taxon>
        <taxon>Herpotrichiellaceae</taxon>
        <taxon>Phialophora</taxon>
    </lineage>
</organism>
<dbReference type="SUPFAM" id="SSF54909">
    <property type="entry name" value="Dimeric alpha+beta barrel"/>
    <property type="match status" value="1"/>
</dbReference>
<evidence type="ECO:0000259" key="1">
    <source>
        <dbReference type="PROSITE" id="PS51725"/>
    </source>
</evidence>
<evidence type="ECO:0000313" key="3">
    <source>
        <dbReference type="Proteomes" id="UP000054266"/>
    </source>
</evidence>
<reference evidence="2 3" key="1">
    <citation type="submission" date="2015-01" db="EMBL/GenBank/DDBJ databases">
        <title>The Genome Sequence of Capronia semiimmersa CBS27337.</title>
        <authorList>
            <consortium name="The Broad Institute Genomics Platform"/>
            <person name="Cuomo C."/>
            <person name="de Hoog S."/>
            <person name="Gorbushina A."/>
            <person name="Stielow B."/>
            <person name="Teixiera M."/>
            <person name="Abouelleil A."/>
            <person name="Chapman S.B."/>
            <person name="Priest M."/>
            <person name="Young S.K."/>
            <person name="Wortman J."/>
            <person name="Nusbaum C."/>
            <person name="Birren B."/>
        </authorList>
    </citation>
    <scope>NUCLEOTIDE SEQUENCE [LARGE SCALE GENOMIC DNA]</scope>
    <source>
        <strain evidence="2 3">CBS 27337</strain>
    </source>
</reference>
<dbReference type="InterPro" id="IPR011008">
    <property type="entry name" value="Dimeric_a/b-barrel"/>
</dbReference>
<dbReference type="EMBL" id="KN846957">
    <property type="protein sequence ID" value="KIW71349.1"/>
    <property type="molecule type" value="Genomic_DNA"/>
</dbReference>
<proteinExistence type="predicted"/>
<dbReference type="InterPro" id="IPR007138">
    <property type="entry name" value="ABM_dom"/>
</dbReference>
<dbReference type="PROSITE" id="PS51725">
    <property type="entry name" value="ABM"/>
    <property type="match status" value="1"/>
</dbReference>
<sequence>MSFTMASDSKPLALVVLIHTKSRENRDRVVALNSSNIPFFRNPSTQHSTRTIFTPATRPKAQLGMVPSGEASTLVGLVEIWSSPAAFSAVKQTPTYKSFHSSVAKERLYDPARDMEISEWIPAAGFVARKGEKESPKAGIVMLAKFVLKDNDLSANRDGLVGVLGKFCDWVEQNEPGTLTYHVLVSEKNPSEVLMFERYKDLAALGVHGKTAEFKAMFRGTGRFIQGKKTVLSEWEELDGSFVANTPGGAGIGGQAKL</sequence>
<dbReference type="Pfam" id="PF03992">
    <property type="entry name" value="ABM"/>
    <property type="match status" value="1"/>
</dbReference>
<dbReference type="PANTHER" id="PTHR40624">
    <property type="entry name" value="BIOSYNTHESIS MONOOXYGENASE, PUTATIVE (AFU_ORTHOLOGUE AFUA_1G12025)-RELATED"/>
    <property type="match status" value="1"/>
</dbReference>
<dbReference type="AlphaFoldDB" id="A0A0D2GGG7"/>
<dbReference type="Gene3D" id="3.30.70.100">
    <property type="match status" value="1"/>
</dbReference>
<protein>
    <recommendedName>
        <fullName evidence="1">ABM domain-containing protein</fullName>
    </recommendedName>
</protein>
<name>A0A0D2GGG7_9EURO</name>
<dbReference type="PANTHER" id="PTHR40624:SF1">
    <property type="entry name" value="BIOSYNTHESIS MONOOXYGENASE, PUTATIVE (AFU_ORTHOLOGUE AFUA_1G12025)-RELATED"/>
    <property type="match status" value="1"/>
</dbReference>